<evidence type="ECO:0000256" key="7">
    <source>
        <dbReference type="ARBA" id="ARBA00022553"/>
    </source>
</evidence>
<feature type="compositionally biased region" description="Acidic residues" evidence="18">
    <location>
        <begin position="1269"/>
        <end position="1282"/>
    </location>
</feature>
<dbReference type="InterPro" id="IPR013783">
    <property type="entry name" value="Ig-like_fold"/>
</dbReference>
<keyword evidence="14" id="KW-0539">Nucleus</keyword>
<evidence type="ECO:0000256" key="4">
    <source>
        <dbReference type="ARBA" id="ARBA00022481"/>
    </source>
</evidence>
<proteinExistence type="predicted"/>
<evidence type="ECO:0000256" key="1">
    <source>
        <dbReference type="ARBA" id="ARBA00004123"/>
    </source>
</evidence>
<evidence type="ECO:0000256" key="17">
    <source>
        <dbReference type="ARBA" id="ARBA00081526"/>
    </source>
</evidence>
<evidence type="ECO:0000313" key="21">
    <source>
        <dbReference type="Proteomes" id="UP001283361"/>
    </source>
</evidence>
<keyword evidence="9" id="KW-0068">Autocatalytic cleavage</keyword>
<dbReference type="InterPro" id="IPR003961">
    <property type="entry name" value="FN3_dom"/>
</dbReference>
<evidence type="ECO:0000256" key="5">
    <source>
        <dbReference type="ARBA" id="ARBA00022490"/>
    </source>
</evidence>
<evidence type="ECO:0000256" key="15">
    <source>
        <dbReference type="ARBA" id="ARBA00023306"/>
    </source>
</evidence>
<name>A0AAE1DRV4_9GAST</name>
<evidence type="ECO:0000256" key="16">
    <source>
        <dbReference type="ARBA" id="ARBA00074287"/>
    </source>
</evidence>
<dbReference type="FunFam" id="2.60.40.10:FF:000259">
    <property type="entry name" value="Host cell factor 1 (Predicted)"/>
    <property type="match status" value="1"/>
</dbReference>
<dbReference type="GO" id="GO:0006338">
    <property type="term" value="P:chromatin remodeling"/>
    <property type="evidence" value="ECO:0007669"/>
    <property type="project" value="TreeGrafter"/>
</dbReference>
<dbReference type="PROSITE" id="PS50853">
    <property type="entry name" value="FN3"/>
    <property type="match status" value="1"/>
</dbReference>
<keyword evidence="3" id="KW-0880">Kelch repeat</keyword>
<keyword evidence="10" id="KW-0832">Ubl conjugation</keyword>
<feature type="region of interest" description="Disordered" evidence="18">
    <location>
        <begin position="1366"/>
        <end position="1389"/>
    </location>
</feature>
<keyword evidence="11" id="KW-0156">Chromatin regulator</keyword>
<organism evidence="20 21">
    <name type="scientific">Elysia crispata</name>
    <name type="common">lettuce slug</name>
    <dbReference type="NCBI Taxonomy" id="231223"/>
    <lineage>
        <taxon>Eukaryota</taxon>
        <taxon>Metazoa</taxon>
        <taxon>Spiralia</taxon>
        <taxon>Lophotrochozoa</taxon>
        <taxon>Mollusca</taxon>
        <taxon>Gastropoda</taxon>
        <taxon>Heterobranchia</taxon>
        <taxon>Euthyneura</taxon>
        <taxon>Panpulmonata</taxon>
        <taxon>Sacoglossa</taxon>
        <taxon>Placobranchoidea</taxon>
        <taxon>Plakobranchidae</taxon>
        <taxon>Elysia</taxon>
    </lineage>
</organism>
<evidence type="ECO:0000256" key="9">
    <source>
        <dbReference type="ARBA" id="ARBA00022813"/>
    </source>
</evidence>
<keyword evidence="21" id="KW-1185">Reference proteome</keyword>
<keyword evidence="15" id="KW-0131">Cell cycle</keyword>
<dbReference type="InterPro" id="IPR036116">
    <property type="entry name" value="FN3_sf"/>
</dbReference>
<dbReference type="Gene3D" id="2.60.40.10">
    <property type="entry name" value="Immunoglobulins"/>
    <property type="match status" value="2"/>
</dbReference>
<evidence type="ECO:0000256" key="14">
    <source>
        <dbReference type="ARBA" id="ARBA00023242"/>
    </source>
</evidence>
<evidence type="ECO:0000256" key="13">
    <source>
        <dbReference type="ARBA" id="ARBA00023180"/>
    </source>
</evidence>
<dbReference type="InterPro" id="IPR015915">
    <property type="entry name" value="Kelch-typ_b-propeller"/>
</dbReference>
<dbReference type="SMART" id="SM00060">
    <property type="entry name" value="FN3"/>
    <property type="match status" value="3"/>
</dbReference>
<dbReference type="GO" id="GO:0003713">
    <property type="term" value="F:transcription coactivator activity"/>
    <property type="evidence" value="ECO:0007669"/>
    <property type="project" value="TreeGrafter"/>
</dbReference>
<dbReference type="SUPFAM" id="SSF49265">
    <property type="entry name" value="Fibronectin type III"/>
    <property type="match status" value="1"/>
</dbReference>
<evidence type="ECO:0000256" key="6">
    <source>
        <dbReference type="ARBA" id="ARBA00022499"/>
    </source>
</evidence>
<dbReference type="SUPFAM" id="SSF117281">
    <property type="entry name" value="Kelch motif"/>
    <property type="match status" value="1"/>
</dbReference>
<evidence type="ECO:0000256" key="3">
    <source>
        <dbReference type="ARBA" id="ARBA00022441"/>
    </source>
</evidence>
<dbReference type="CDD" id="cd00063">
    <property type="entry name" value="FN3"/>
    <property type="match status" value="2"/>
</dbReference>
<gene>
    <name evidence="20" type="ORF">RRG08_050701</name>
</gene>
<evidence type="ECO:0000259" key="19">
    <source>
        <dbReference type="PROSITE" id="PS50853"/>
    </source>
</evidence>
<reference evidence="20" key="1">
    <citation type="journal article" date="2023" name="G3 (Bethesda)">
        <title>A reference genome for the long-term kleptoplast-retaining sea slug Elysia crispata morphotype clarki.</title>
        <authorList>
            <person name="Eastman K.E."/>
            <person name="Pendleton A.L."/>
            <person name="Shaikh M.A."/>
            <person name="Suttiyut T."/>
            <person name="Ogas R."/>
            <person name="Tomko P."/>
            <person name="Gavelis G."/>
            <person name="Widhalm J.R."/>
            <person name="Wisecaver J.H."/>
        </authorList>
    </citation>
    <scope>NUCLEOTIDE SEQUENCE</scope>
    <source>
        <strain evidence="20">ECLA1</strain>
    </source>
</reference>
<dbReference type="PANTHER" id="PTHR46003">
    <property type="entry name" value="HOST CELL FACTOR"/>
    <property type="match status" value="1"/>
</dbReference>
<feature type="region of interest" description="Disordered" evidence="18">
    <location>
        <begin position="1599"/>
        <end position="1635"/>
    </location>
</feature>
<evidence type="ECO:0000256" key="8">
    <source>
        <dbReference type="ARBA" id="ARBA00022737"/>
    </source>
</evidence>
<keyword evidence="7" id="KW-0597">Phosphoprotein</keyword>
<accession>A0AAE1DRV4</accession>
<dbReference type="Gene3D" id="2.120.10.80">
    <property type="entry name" value="Kelch-type beta propeller"/>
    <property type="match status" value="2"/>
</dbReference>
<dbReference type="Proteomes" id="UP001283361">
    <property type="component" value="Unassembled WGS sequence"/>
</dbReference>
<dbReference type="GO" id="GO:0005737">
    <property type="term" value="C:cytoplasm"/>
    <property type="evidence" value="ECO:0007669"/>
    <property type="project" value="UniProtKB-SubCell"/>
</dbReference>
<evidence type="ECO:0000256" key="18">
    <source>
        <dbReference type="SAM" id="MobiDB-lite"/>
    </source>
</evidence>
<dbReference type="InterPro" id="IPR043536">
    <property type="entry name" value="HCF1/2"/>
</dbReference>
<comment type="subcellular location">
    <subcellularLocation>
        <location evidence="2">Cytoplasm</location>
    </subcellularLocation>
    <subcellularLocation>
        <location evidence="1">Nucleus</location>
    </subcellularLocation>
</comment>
<evidence type="ECO:0000256" key="2">
    <source>
        <dbReference type="ARBA" id="ARBA00004496"/>
    </source>
</evidence>
<keyword evidence="6" id="KW-1017">Isopeptide bond</keyword>
<feature type="region of interest" description="Disordered" evidence="18">
    <location>
        <begin position="1113"/>
        <end position="1193"/>
    </location>
</feature>
<comment type="caution">
    <text evidence="20">The sequence shown here is derived from an EMBL/GenBank/DDBJ whole genome shotgun (WGS) entry which is preliminary data.</text>
</comment>
<evidence type="ECO:0000256" key="11">
    <source>
        <dbReference type="ARBA" id="ARBA00022853"/>
    </source>
</evidence>
<protein>
    <recommendedName>
        <fullName evidence="16">Host cell factor 1</fullName>
    </recommendedName>
    <alternativeName>
        <fullName evidence="17">C1 factor</fullName>
    </alternativeName>
</protein>
<evidence type="ECO:0000256" key="12">
    <source>
        <dbReference type="ARBA" id="ARBA00022990"/>
    </source>
</evidence>
<feature type="compositionally biased region" description="Acidic residues" evidence="18">
    <location>
        <begin position="1301"/>
        <end position="1315"/>
    </location>
</feature>
<keyword evidence="4" id="KW-0488">Methylation</keyword>
<dbReference type="EMBL" id="JAWDGP010002692">
    <property type="protein sequence ID" value="KAK3780736.1"/>
    <property type="molecule type" value="Genomic_DNA"/>
</dbReference>
<feature type="domain" description="Fibronectin type-III" evidence="19">
    <location>
        <begin position="1395"/>
        <end position="1488"/>
    </location>
</feature>
<dbReference type="PANTHER" id="PTHR46003:SF1">
    <property type="entry name" value="HOST CELL FACTOR"/>
    <property type="match status" value="1"/>
</dbReference>
<dbReference type="Gene3D" id="6.10.250.2590">
    <property type="match status" value="1"/>
</dbReference>
<feature type="region of interest" description="Disordered" evidence="18">
    <location>
        <begin position="1262"/>
        <end position="1323"/>
    </location>
</feature>
<evidence type="ECO:0000256" key="10">
    <source>
        <dbReference type="ARBA" id="ARBA00022843"/>
    </source>
</evidence>
<dbReference type="FunFam" id="2.120.10.80:FF:000008">
    <property type="entry name" value="host cell factor 1 isoform X1"/>
    <property type="match status" value="1"/>
</dbReference>
<sequence>MAAPILKWKRITSTSGPAPRPRHGHRAVAIKDLMIVFGGGNEGIVDELHVYNTSTNQWFVPAVRGDIPPGCAAYGFICDGTRILVFGGMVEYGKYSNELYELQASRWEWKRLKPKSPKGGAPPCPRLGHSFTLLGNKGYLFGGLANDSEDPKNNIPRYLNDLYTLELRSSSTQLSWDLPNIVGVPPPPRESHSAASYTEKDGRRPRLFIYGGMSGCRLGDLWMLDAETMAWVQPAVNGMPPLPRSLHSATVIGNRMFVFGGWVPLVMDDVKVATHEKEWKCTNTLASLNLETMTWEPLAMEVFEDALPRARAGHCAVAINTRLYIWSGRDGYRKAWNNQVCFKDLWFLETEKPPAPSRVQLVRASTNLLEVSWGAVPTAEAYLLQLQKYDLPPTTSAPGTTAASSSVTTAAASSPAAGTPAPALTASAQAQTPVAVPGNAAASVVVTPVTPSTGVQQVRPQFQFTQTQPGIVRTPASGHPIRTVTSVVSPLTPGHSPQMIRVTAPPRIRGSMTITPVSNTIRVATPQMANVSQAVQRIGNATVTTSGSMSGIAALAAAAAATQKIPGTPASATSTPASGIKVVTPTIVTPGGVKVTPVGAKLSGTVAPGTQTVRVAPSGATILKASGSGANVGGKQIITVHKAGATGANQSQIVTLVKTTQGMAMASPKNPLPQGATIVKLVTTQAGGVAKPATVLSTPSSTGQTPTILGISSVQPTQQQAATTVVGGQQKTLTTMIRTIPTSMLSMAKGGQIQGGASPAGVTTTQVGTKTIVIAAPKGSTAGNLGSGQPTKIITSVPKLAGQAGNTQFIVVSPQSVAGAAGGGNKPVSVVSSLASGGNIISQAGKPVITVLSGGRKVATFPSAASTASSQTLGGTMVTSPAMRVVSNNSPSISLITQASGEAGVGTVTNASALGGRQIVTVPAGQAGLTGAKGPVQITITPASRSGTGGSIIPITLPTGLRQVTKPLVVGGTASASNGAQVFNIRGASPAQVVAVNPGVASTAAGSGDQPAQVTILRSEADSLTEAAAVIEQNSAAGDSTTTIQQFDGAADCSEDQTLSSDEKIESDGQMFLEGLTGVCAESDTLYDDKDCYFLHSSDHEYAVGEECDSDLNFEMPQLDGAGDEDGGGEEEKPAENEEQGGLVDQQEQPEEAAQPMVTEGTEGVALESETQENPEEGIKEEAMQTDEGTVDPSLIDQAEGESVGQQLTEAELEQQAESALEALAKHASMLGEGVAGEEGQAEVDAATLENVLAQQAVLEAANQAAAADAEETGNQEEEPQDTGEGGDGKPDLAALQAEDGHEEAEGETGMDMSEDQGHLEPKDEPVDEALASLAQSLVDAAAAGGAADSTDPLATLASAAISSAPVVTPTSTEAGVGETQPRQEAKPEVRALLQPQQEKIVLKRDQQQWFDVGFIKSTSCSVSHYHLPAENSQGGTDDIDVVNVPDHSVLKRQELQPGTAYKFRVAGINACGRGPFSEVSAFKTCLPGFPGAPSAIKISKSGDGAHLSWEPPQNTAGKIIEYSVYLAVRNQNQETKPNAPAQLAFVRVFCGPLPSCVVTNASLTSAHIDCTTKPAIIFRIAARNEKGYGPATQVRWLQDASQSPATGAKGTKRHGAENVKPGTVVKKIKVDDSG</sequence>
<keyword evidence="5" id="KW-0963">Cytoplasm</keyword>
<dbReference type="Pfam" id="PF13854">
    <property type="entry name" value="Kelch_HCF"/>
    <property type="match status" value="1"/>
</dbReference>
<keyword evidence="8" id="KW-0677">Repeat</keyword>
<keyword evidence="12" id="KW-0007">Acetylation</keyword>
<keyword evidence="13" id="KW-0325">Glycoprotein</keyword>
<dbReference type="FunFam" id="2.60.40.10:FF:000443">
    <property type="entry name" value="host cell factor 1"/>
    <property type="match status" value="1"/>
</dbReference>
<dbReference type="GO" id="GO:0035097">
    <property type="term" value="C:histone methyltransferase complex"/>
    <property type="evidence" value="ECO:0007669"/>
    <property type="project" value="TreeGrafter"/>
</dbReference>
<dbReference type="InterPro" id="IPR059124">
    <property type="entry name" value="Kelch_HCF"/>
</dbReference>
<dbReference type="FunFam" id="2.120.10.80:FF:000015">
    <property type="entry name" value="host cell factor 1 isoform X1"/>
    <property type="match status" value="1"/>
</dbReference>
<evidence type="ECO:0000313" key="20">
    <source>
        <dbReference type="EMBL" id="KAK3780736.1"/>
    </source>
</evidence>